<organism evidence="1 2">
    <name type="scientific">Secundilactobacillus kimchicus JCM 15530</name>
    <dbReference type="NCBI Taxonomy" id="1302272"/>
    <lineage>
        <taxon>Bacteria</taxon>
        <taxon>Bacillati</taxon>
        <taxon>Bacillota</taxon>
        <taxon>Bacilli</taxon>
        <taxon>Lactobacillales</taxon>
        <taxon>Lactobacillaceae</taxon>
        <taxon>Secundilactobacillus</taxon>
    </lineage>
</organism>
<gene>
    <name evidence="1" type="ORF">FC96_GL000946</name>
</gene>
<dbReference type="Pfam" id="PF24305">
    <property type="entry name" value="P8"/>
    <property type="match status" value="1"/>
</dbReference>
<accession>A0A0R1HSU7</accession>
<sequence>MTVEKTLLIDENMNVVFDWSKDEMPIRDAVWDYLMAHNGHDTLKTEEQMKPFMTMADSDVKKFVTAHLKTVHS</sequence>
<dbReference type="PATRIC" id="fig|1302272.5.peg.953"/>
<evidence type="ECO:0000313" key="2">
    <source>
        <dbReference type="Proteomes" id="UP000050911"/>
    </source>
</evidence>
<keyword evidence="2" id="KW-1185">Reference proteome</keyword>
<dbReference type="Proteomes" id="UP000050911">
    <property type="component" value="Unassembled WGS sequence"/>
</dbReference>
<dbReference type="AlphaFoldDB" id="A0A0R1HSU7"/>
<dbReference type="InterPro" id="IPR056216">
    <property type="entry name" value="P8-like"/>
</dbReference>
<dbReference type="STRING" id="1302272.FC96_GL000946"/>
<proteinExistence type="predicted"/>
<protein>
    <submittedName>
        <fullName evidence="1">Uncharacterized protein</fullName>
    </submittedName>
</protein>
<dbReference type="EMBL" id="AZCX01000002">
    <property type="protein sequence ID" value="KRK48633.1"/>
    <property type="molecule type" value="Genomic_DNA"/>
</dbReference>
<comment type="caution">
    <text evidence="1">The sequence shown here is derived from an EMBL/GenBank/DDBJ whole genome shotgun (WGS) entry which is preliminary data.</text>
</comment>
<dbReference type="RefSeq" id="WP_054659106.1">
    <property type="nucleotide sequence ID" value="NZ_AZCX01000002.1"/>
</dbReference>
<reference evidence="1 2" key="1">
    <citation type="journal article" date="2015" name="Genome Announc.">
        <title>Expanding the biotechnology potential of lactobacilli through comparative genomics of 213 strains and associated genera.</title>
        <authorList>
            <person name="Sun Z."/>
            <person name="Harris H.M."/>
            <person name="McCann A."/>
            <person name="Guo C."/>
            <person name="Argimon S."/>
            <person name="Zhang W."/>
            <person name="Yang X."/>
            <person name="Jeffery I.B."/>
            <person name="Cooney J.C."/>
            <person name="Kagawa T.F."/>
            <person name="Liu W."/>
            <person name="Song Y."/>
            <person name="Salvetti E."/>
            <person name="Wrobel A."/>
            <person name="Rasinkangas P."/>
            <person name="Parkhill J."/>
            <person name="Rea M.C."/>
            <person name="O'Sullivan O."/>
            <person name="Ritari J."/>
            <person name="Douillard F.P."/>
            <person name="Paul Ross R."/>
            <person name="Yang R."/>
            <person name="Briner A.E."/>
            <person name="Felis G.E."/>
            <person name="de Vos W.M."/>
            <person name="Barrangou R."/>
            <person name="Klaenhammer T.R."/>
            <person name="Caufield P.W."/>
            <person name="Cui Y."/>
            <person name="Zhang H."/>
            <person name="O'Toole P.W."/>
        </authorList>
    </citation>
    <scope>NUCLEOTIDE SEQUENCE [LARGE SCALE GENOMIC DNA]</scope>
    <source>
        <strain evidence="1 2">JCM 15530</strain>
    </source>
</reference>
<name>A0A0R1HSU7_9LACO</name>
<evidence type="ECO:0000313" key="1">
    <source>
        <dbReference type="EMBL" id="KRK48633.1"/>
    </source>
</evidence>